<evidence type="ECO:0000256" key="3">
    <source>
        <dbReference type="ARBA" id="ARBA00023125"/>
    </source>
</evidence>
<name>A0A8H1LK72_9ACTN</name>
<dbReference type="PRINTS" id="PR00039">
    <property type="entry name" value="HTHLYSR"/>
</dbReference>
<evidence type="ECO:0000256" key="2">
    <source>
        <dbReference type="ARBA" id="ARBA00023015"/>
    </source>
</evidence>
<gene>
    <name evidence="6" type="ORF">D8771_04765</name>
</gene>
<dbReference type="Proteomes" id="UP000298111">
    <property type="component" value="Unassembled WGS sequence"/>
</dbReference>
<dbReference type="CDD" id="cd08414">
    <property type="entry name" value="PBP2_LTTR_aromatics_like"/>
    <property type="match status" value="1"/>
</dbReference>
<evidence type="ECO:0000313" key="6">
    <source>
        <dbReference type="EMBL" id="TGG87069.1"/>
    </source>
</evidence>
<dbReference type="Pfam" id="PF03466">
    <property type="entry name" value="LysR_substrate"/>
    <property type="match status" value="1"/>
</dbReference>
<proteinExistence type="inferred from homology"/>
<accession>A0A8H1LK72</accession>
<evidence type="ECO:0000256" key="4">
    <source>
        <dbReference type="ARBA" id="ARBA00023163"/>
    </source>
</evidence>
<dbReference type="GO" id="GO:0003677">
    <property type="term" value="F:DNA binding"/>
    <property type="evidence" value="ECO:0007669"/>
    <property type="project" value="UniProtKB-KW"/>
</dbReference>
<dbReference type="GeneID" id="75185603"/>
<dbReference type="Gene3D" id="3.40.190.10">
    <property type="entry name" value="Periplasmic binding protein-like II"/>
    <property type="match status" value="2"/>
</dbReference>
<dbReference type="InterPro" id="IPR036390">
    <property type="entry name" value="WH_DNA-bd_sf"/>
</dbReference>
<comment type="similarity">
    <text evidence="1">Belongs to the LysR transcriptional regulatory family.</text>
</comment>
<dbReference type="InterPro" id="IPR036388">
    <property type="entry name" value="WH-like_DNA-bd_sf"/>
</dbReference>
<dbReference type="EMBL" id="RCIY01000029">
    <property type="protein sequence ID" value="TGG87069.1"/>
    <property type="molecule type" value="Genomic_DNA"/>
</dbReference>
<dbReference type="Pfam" id="PF00126">
    <property type="entry name" value="HTH_1"/>
    <property type="match status" value="1"/>
</dbReference>
<keyword evidence="4" id="KW-0804">Transcription</keyword>
<organism evidence="6 7">
    <name type="scientific">Streptomyces albus</name>
    <dbReference type="NCBI Taxonomy" id="1888"/>
    <lineage>
        <taxon>Bacteria</taxon>
        <taxon>Bacillati</taxon>
        <taxon>Actinomycetota</taxon>
        <taxon>Actinomycetes</taxon>
        <taxon>Kitasatosporales</taxon>
        <taxon>Streptomycetaceae</taxon>
        <taxon>Streptomyces</taxon>
    </lineage>
</organism>
<dbReference type="PANTHER" id="PTHR30346">
    <property type="entry name" value="TRANSCRIPTIONAL DUAL REGULATOR HCAR-RELATED"/>
    <property type="match status" value="1"/>
</dbReference>
<dbReference type="PANTHER" id="PTHR30346:SF0">
    <property type="entry name" value="HCA OPERON TRANSCRIPTIONAL ACTIVATOR HCAR"/>
    <property type="match status" value="1"/>
</dbReference>
<feature type="domain" description="HTH lysR-type" evidence="5">
    <location>
        <begin position="3"/>
        <end position="60"/>
    </location>
</feature>
<comment type="caution">
    <text evidence="6">The sequence shown here is derived from an EMBL/GenBank/DDBJ whole genome shotgun (WGS) entry which is preliminary data.</text>
</comment>
<dbReference type="InterPro" id="IPR005119">
    <property type="entry name" value="LysR_subst-bd"/>
</dbReference>
<keyword evidence="3" id="KW-0238">DNA-binding</keyword>
<dbReference type="InterPro" id="IPR000847">
    <property type="entry name" value="LysR_HTH_N"/>
</dbReference>
<dbReference type="SUPFAM" id="SSF53850">
    <property type="entry name" value="Periplasmic binding protein-like II"/>
    <property type="match status" value="1"/>
</dbReference>
<reference evidence="6 7" key="1">
    <citation type="submission" date="2018-10" db="EMBL/GenBank/DDBJ databases">
        <title>Isolation of pseudouridimycin from Streptomyces albus DSM 40763.</title>
        <authorList>
            <person name="Rosenqvist P."/>
            <person name="Metsae-Ketelae M."/>
            <person name="Virta P."/>
        </authorList>
    </citation>
    <scope>NUCLEOTIDE SEQUENCE [LARGE SCALE GENOMIC DNA]</scope>
    <source>
        <strain evidence="6 7">DSM 40763</strain>
    </source>
</reference>
<keyword evidence="2" id="KW-0805">Transcription regulation</keyword>
<evidence type="ECO:0000256" key="1">
    <source>
        <dbReference type="ARBA" id="ARBA00009437"/>
    </source>
</evidence>
<dbReference type="GO" id="GO:0032993">
    <property type="term" value="C:protein-DNA complex"/>
    <property type="evidence" value="ECO:0007669"/>
    <property type="project" value="TreeGrafter"/>
</dbReference>
<dbReference type="Gene3D" id="1.10.10.10">
    <property type="entry name" value="Winged helix-like DNA-binding domain superfamily/Winged helix DNA-binding domain"/>
    <property type="match status" value="1"/>
</dbReference>
<dbReference type="GO" id="GO:0003700">
    <property type="term" value="F:DNA-binding transcription factor activity"/>
    <property type="evidence" value="ECO:0007669"/>
    <property type="project" value="InterPro"/>
</dbReference>
<dbReference type="AlphaFoldDB" id="A0A8H1LK72"/>
<sequence length="293" mass="32148">MNVELRHLRALAAIGDEGNLTRAAQVLHISQPALSRTLDQLETRLGTRLVERTTRRLALTQAGRRLWEHAHRMLRELDDALAEVTAGQRPLRVGFPWAALGRHTVPLLRSWRAEQPATTLAVRWCDDPEAALRQGEVDAAFLRLPPSPGTGLDVLPLYREPRLAAVPAGDPLAERESLRLADLVPRPVAICATASTTRAELWPEGERPDTFEVAGVDEWLTSIATGESVGVTAAGTADSHPHPDVRYLPLTDTGPVTVHLAWPHTPTHPATRALREHAVRRLTGRARTQAMSV</sequence>
<protein>
    <submittedName>
        <fullName evidence="6">LysR family transcriptional regulator</fullName>
    </submittedName>
</protein>
<evidence type="ECO:0000259" key="5">
    <source>
        <dbReference type="PROSITE" id="PS50931"/>
    </source>
</evidence>
<dbReference type="RefSeq" id="WP_135566702.1">
    <property type="nucleotide sequence ID" value="NZ_CP103060.1"/>
</dbReference>
<dbReference type="PROSITE" id="PS50931">
    <property type="entry name" value="HTH_LYSR"/>
    <property type="match status" value="1"/>
</dbReference>
<dbReference type="FunFam" id="1.10.10.10:FF:000001">
    <property type="entry name" value="LysR family transcriptional regulator"/>
    <property type="match status" value="1"/>
</dbReference>
<dbReference type="SUPFAM" id="SSF46785">
    <property type="entry name" value="Winged helix' DNA-binding domain"/>
    <property type="match status" value="1"/>
</dbReference>
<evidence type="ECO:0000313" key="7">
    <source>
        <dbReference type="Proteomes" id="UP000298111"/>
    </source>
</evidence>